<dbReference type="RefSeq" id="WP_096870194.1">
    <property type="nucleotide sequence ID" value="NZ_CP010649.1"/>
</dbReference>
<reference evidence="2 3" key="4">
    <citation type="journal article" date="2018" name="Environ. Microbiol. Rep.">
        <title>Phylogenetic distribution of roseobacticides in the Roseobacter group and their effect on microalgae.</title>
        <authorList>
            <person name="Sonnenschein E.C."/>
            <person name="Phippen C.B."/>
            <person name="Bentzon-Tilia M."/>
            <person name="Rasmussen S.A."/>
            <person name="Nielsen K.F."/>
            <person name="Gram L."/>
        </authorList>
    </citation>
    <scope>NUCLEOTIDE SEQUENCE [LARGE SCALE GENOMIC DNA]</scope>
    <source>
        <strain evidence="2 3">P36</strain>
    </source>
</reference>
<accession>A0ABM6PK68</accession>
<name>A0ABM6PK68_9RHOB</name>
<feature type="chain" id="PRO_5045474296" evidence="1">
    <location>
        <begin position="18"/>
        <end position="138"/>
    </location>
</feature>
<proteinExistence type="predicted"/>
<sequence>MRRSVLAALALFASANAAFSGQWSSGSSRGYEYHDFGSKAEGFSIVCDTDTVRAGSYLKFYLPGNRPSTGPSYSIVIGDVSLKMPSPHDLVLLASSLADAERQRLMDAYQAHSVVTLTNEDERVVQFDLGRNRPDLCF</sequence>
<dbReference type="Proteomes" id="UP000218891">
    <property type="component" value="Plasmid pP36_f"/>
</dbReference>
<feature type="signal peptide" evidence="1">
    <location>
        <begin position="1"/>
        <end position="17"/>
    </location>
</feature>
<keyword evidence="3" id="KW-1185">Reference proteome</keyword>
<reference evidence="2 3" key="1">
    <citation type="journal article" date="2017" name="Front. Microbiol.">
        <title>Phaeobacter piscinae sp. nov., a species of the Roseobacter group and potential aquaculture probiont.</title>
        <authorList>
            <person name="Sonnenschein E.C."/>
            <person name="Phippen C.B.W."/>
            <person name="Nielsen K.F."/>
            <person name="Mateiu R.V."/>
            <person name="Melchiorsen J."/>
            <person name="Gram L."/>
            <person name="Overmann J."/>
            <person name="Freese H.M."/>
        </authorList>
    </citation>
    <scope>NUCLEOTIDE SEQUENCE [LARGE SCALE GENOMIC DNA]</scope>
    <source>
        <strain evidence="2 3">P36</strain>
    </source>
</reference>
<evidence type="ECO:0000313" key="3">
    <source>
        <dbReference type="Proteomes" id="UP000218891"/>
    </source>
</evidence>
<evidence type="ECO:0000313" key="2">
    <source>
        <dbReference type="EMBL" id="ATG38100.1"/>
    </source>
</evidence>
<protein>
    <submittedName>
        <fullName evidence="2">Uncharacterized protein</fullName>
    </submittedName>
</protein>
<gene>
    <name evidence="2" type="ORF">PhaeoP36_04025</name>
</gene>
<organism evidence="2 3">
    <name type="scientific">Phaeobacter piscinae</name>
    <dbReference type="NCBI Taxonomy" id="1580596"/>
    <lineage>
        <taxon>Bacteria</taxon>
        <taxon>Pseudomonadati</taxon>
        <taxon>Pseudomonadota</taxon>
        <taxon>Alphaproteobacteria</taxon>
        <taxon>Rhodobacterales</taxon>
        <taxon>Roseobacteraceae</taxon>
        <taxon>Phaeobacter</taxon>
    </lineage>
</organism>
<dbReference type="EMBL" id="CP010649">
    <property type="protein sequence ID" value="ATG38100.1"/>
    <property type="molecule type" value="Genomic_DNA"/>
</dbReference>
<evidence type="ECO:0000256" key="1">
    <source>
        <dbReference type="SAM" id="SignalP"/>
    </source>
</evidence>
<reference evidence="2 3" key="2">
    <citation type="journal article" date="2017" name="Genome Biol. Evol.">
        <title>Trajectories and Drivers of Genome Evolution in Surface-Associated Marine Phaeobacter.</title>
        <authorList>
            <person name="Freese H.M."/>
            <person name="Sikorski J."/>
            <person name="Bunk B."/>
            <person name="Scheuner C."/>
            <person name="Meier-Kolthoff J.P."/>
            <person name="Sproer C."/>
            <person name="Gram L."/>
            <person name="Overmann J."/>
        </authorList>
    </citation>
    <scope>NUCLEOTIDE SEQUENCE [LARGE SCALE GENOMIC DNA]</scope>
    <source>
        <strain evidence="2 3">P36</strain>
    </source>
</reference>
<reference evidence="2 3" key="3">
    <citation type="journal article" date="2017" name="Int. J. Syst. Evol. Microbiol.">
        <title>Adaptation of Surface-Associated Bacteria to the Open Ocean: A Genomically Distinct Subpopulation of Phaeobacter gallaeciensis Colonizes Pacific Mesozooplankton.</title>
        <authorList>
            <person name="Freese H.M."/>
            <person name="Methner A."/>
            <person name="Overmann J."/>
        </authorList>
    </citation>
    <scope>NUCLEOTIDE SEQUENCE [LARGE SCALE GENOMIC DNA]</scope>
    <source>
        <strain evidence="2 3">P36</strain>
    </source>
</reference>
<geneLocation type="plasmid" evidence="2 3">
    <name>pP36_f</name>
</geneLocation>
<keyword evidence="2" id="KW-0614">Plasmid</keyword>
<keyword evidence="1" id="KW-0732">Signal</keyword>